<dbReference type="InterPro" id="IPR049445">
    <property type="entry name" value="TetR_SbtR-like_C"/>
</dbReference>
<feature type="DNA-binding region" description="H-T-H motif" evidence="2">
    <location>
        <begin position="34"/>
        <end position="53"/>
    </location>
</feature>
<dbReference type="InterPro" id="IPR001647">
    <property type="entry name" value="HTH_TetR"/>
</dbReference>
<reference evidence="4" key="1">
    <citation type="submission" date="2016-08" db="EMBL/GenBank/DDBJ databases">
        <authorList>
            <person name="Seilhamer J.J."/>
        </authorList>
    </citation>
    <scope>NUCLEOTIDE SEQUENCE</scope>
    <source>
        <strain evidence="4">86</strain>
    </source>
</reference>
<dbReference type="PRINTS" id="PR00455">
    <property type="entry name" value="HTHTETR"/>
</dbReference>
<dbReference type="InterPro" id="IPR050109">
    <property type="entry name" value="HTH-type_TetR-like_transc_reg"/>
</dbReference>
<dbReference type="GO" id="GO:0003700">
    <property type="term" value="F:DNA-binding transcription factor activity"/>
    <property type="evidence" value="ECO:0007669"/>
    <property type="project" value="TreeGrafter"/>
</dbReference>
<dbReference type="Pfam" id="PF00440">
    <property type="entry name" value="TetR_N"/>
    <property type="match status" value="1"/>
</dbReference>
<organism evidence="4">
    <name type="scientific">uncultured Pleomorphomonas sp</name>
    <dbReference type="NCBI Taxonomy" id="442121"/>
    <lineage>
        <taxon>Bacteria</taxon>
        <taxon>Pseudomonadati</taxon>
        <taxon>Pseudomonadota</taxon>
        <taxon>Alphaproteobacteria</taxon>
        <taxon>Hyphomicrobiales</taxon>
        <taxon>Pleomorphomonadaceae</taxon>
        <taxon>Pleomorphomonas</taxon>
        <taxon>environmental samples</taxon>
    </lineage>
</organism>
<gene>
    <name evidence="4" type="ORF">KL86PLE_40776</name>
</gene>
<dbReference type="SUPFAM" id="SSF48498">
    <property type="entry name" value="Tetracyclin repressor-like, C-terminal domain"/>
    <property type="match status" value="1"/>
</dbReference>
<proteinExistence type="predicted"/>
<dbReference type="Gene3D" id="1.10.357.10">
    <property type="entry name" value="Tetracycline Repressor, domain 2"/>
    <property type="match status" value="1"/>
</dbReference>
<dbReference type="PROSITE" id="PS50977">
    <property type="entry name" value="HTH_TETR_2"/>
    <property type="match status" value="1"/>
</dbReference>
<dbReference type="InterPro" id="IPR009057">
    <property type="entry name" value="Homeodomain-like_sf"/>
</dbReference>
<sequence length="195" mass="22073">MEAMSKLRRDAEENRSVILEAADLVFANHGITVPLDLVCQQAGVGRATLYRHFPDRHHLIVALLERGLEETAAKAVELGDRDDAFFVLLRFHAERIHSRSSLVDYWRVLDRHAPEVRRVRERFHQIFSPLIFRAVEAGTCRSDIQVEDVTLLVSMLGSALRGRSADEQARLSLRIFELMVEGLRPRTTVGPAVPA</sequence>
<protein>
    <submittedName>
        <fullName evidence="4">Putative TetR family transcriptional regulator</fullName>
    </submittedName>
</protein>
<accession>A0A212LHD3</accession>
<dbReference type="InterPro" id="IPR036271">
    <property type="entry name" value="Tet_transcr_reg_TetR-rel_C_sf"/>
</dbReference>
<dbReference type="PANTHER" id="PTHR30055:SF223">
    <property type="entry name" value="HTH-TYPE TRANSCRIPTIONAL REGULATOR UIDR"/>
    <property type="match status" value="1"/>
</dbReference>
<name>A0A212LHD3_9HYPH</name>
<evidence type="ECO:0000256" key="1">
    <source>
        <dbReference type="ARBA" id="ARBA00023125"/>
    </source>
</evidence>
<dbReference type="SUPFAM" id="SSF46689">
    <property type="entry name" value="Homeodomain-like"/>
    <property type="match status" value="1"/>
</dbReference>
<feature type="domain" description="HTH tetR-type" evidence="3">
    <location>
        <begin position="12"/>
        <end position="71"/>
    </location>
</feature>
<dbReference type="AlphaFoldDB" id="A0A212LHD3"/>
<evidence type="ECO:0000313" key="4">
    <source>
        <dbReference type="EMBL" id="SCM76971.1"/>
    </source>
</evidence>
<evidence type="ECO:0000256" key="2">
    <source>
        <dbReference type="PROSITE-ProRule" id="PRU00335"/>
    </source>
</evidence>
<dbReference type="Pfam" id="PF21597">
    <property type="entry name" value="TetR_C_43"/>
    <property type="match status" value="1"/>
</dbReference>
<dbReference type="PANTHER" id="PTHR30055">
    <property type="entry name" value="HTH-TYPE TRANSCRIPTIONAL REGULATOR RUTR"/>
    <property type="match status" value="1"/>
</dbReference>
<dbReference type="EMBL" id="FMJD01000008">
    <property type="protein sequence ID" value="SCM76971.1"/>
    <property type="molecule type" value="Genomic_DNA"/>
</dbReference>
<dbReference type="GO" id="GO:0000976">
    <property type="term" value="F:transcription cis-regulatory region binding"/>
    <property type="evidence" value="ECO:0007669"/>
    <property type="project" value="TreeGrafter"/>
</dbReference>
<keyword evidence="1 2" id="KW-0238">DNA-binding</keyword>
<evidence type="ECO:0000259" key="3">
    <source>
        <dbReference type="PROSITE" id="PS50977"/>
    </source>
</evidence>